<dbReference type="Gene3D" id="2.60.120.10">
    <property type="entry name" value="Jelly Rolls"/>
    <property type="match status" value="1"/>
</dbReference>
<name>A0A7S4CTU5_9EUGL</name>
<dbReference type="AlphaFoldDB" id="A0A7S4CTU5"/>
<reference evidence="1" key="1">
    <citation type="submission" date="2021-01" db="EMBL/GenBank/DDBJ databases">
        <authorList>
            <person name="Corre E."/>
            <person name="Pelletier E."/>
            <person name="Niang G."/>
            <person name="Scheremetjew M."/>
            <person name="Finn R."/>
            <person name="Kale V."/>
            <person name="Holt S."/>
            <person name="Cochrane G."/>
            <person name="Meng A."/>
            <person name="Brown T."/>
            <person name="Cohen L."/>
        </authorList>
    </citation>
    <scope>NUCLEOTIDE SEQUENCE</scope>
    <source>
        <strain evidence="1">CCMP1594</strain>
    </source>
</reference>
<gene>
    <name evidence="1" type="ORF">EGYM00163_LOCUS16399</name>
</gene>
<protein>
    <recommendedName>
        <fullName evidence="2">Cysteine dioxygenase</fullName>
    </recommendedName>
</protein>
<evidence type="ECO:0000313" key="1">
    <source>
        <dbReference type="EMBL" id="CAE0805275.1"/>
    </source>
</evidence>
<evidence type="ECO:0008006" key="2">
    <source>
        <dbReference type="Google" id="ProtNLM"/>
    </source>
</evidence>
<proteinExistence type="predicted"/>
<dbReference type="EMBL" id="HBJA01046748">
    <property type="protein sequence ID" value="CAE0805275.1"/>
    <property type="molecule type" value="Transcribed_RNA"/>
</dbReference>
<dbReference type="InterPro" id="IPR011051">
    <property type="entry name" value="RmlC_Cupin_sf"/>
</dbReference>
<dbReference type="InterPro" id="IPR014710">
    <property type="entry name" value="RmlC-like_jellyroll"/>
</dbReference>
<accession>A0A7S4CTU5</accession>
<organism evidence="1">
    <name type="scientific">Eutreptiella gymnastica</name>
    <dbReference type="NCBI Taxonomy" id="73025"/>
    <lineage>
        <taxon>Eukaryota</taxon>
        <taxon>Discoba</taxon>
        <taxon>Euglenozoa</taxon>
        <taxon>Euglenida</taxon>
        <taxon>Spirocuta</taxon>
        <taxon>Euglenophyceae</taxon>
        <taxon>Eutreptiales</taxon>
        <taxon>Eutreptiaceae</taxon>
        <taxon>Eutreptiella</taxon>
    </lineage>
</organism>
<dbReference type="SUPFAM" id="SSF51182">
    <property type="entry name" value="RmlC-like cupins"/>
    <property type="match status" value="1"/>
</dbReference>
<sequence>MTTDDSQTPSSLKDFVEVCTKAASSNFLDEDIVDDIAPAMKSLCRPDNVGHWLPKHMLSSDVEAPPASDGPLMRLLHEEPDGIAIYVCTSQGQTQYPIHSYDTWAVVGVIQGKERLCLYARSDDRLKPDFAILNEASSRVYSHVFDFPVMCLLQGDIWHTYNVEQTPAITVHVYGRNLKRVERRVFNAEERTVVTHKPEEA</sequence>